<accession>A0A7N0UCG4</accession>
<reference evidence="1" key="1">
    <citation type="submission" date="2021-01" db="UniProtKB">
        <authorList>
            <consortium name="EnsemblPlants"/>
        </authorList>
    </citation>
    <scope>IDENTIFICATION</scope>
</reference>
<evidence type="ECO:0000313" key="1">
    <source>
        <dbReference type="EnsemblPlants" id="Kaladp0058s0571.1.v1.1"/>
    </source>
</evidence>
<keyword evidence="2" id="KW-1185">Reference proteome</keyword>
<proteinExistence type="predicted"/>
<evidence type="ECO:0000313" key="2">
    <source>
        <dbReference type="Proteomes" id="UP000594263"/>
    </source>
</evidence>
<name>A0A7N0UCG4_KALFE</name>
<dbReference type="AlphaFoldDB" id="A0A7N0UCG4"/>
<sequence length="89" mass="9874">MTYTLPLEEMLGRRTPKVQWEPHAQATALLDQPLTPSRLIVLRLPENRAARTQAPSSTNYDVHSPTWGDVRQAHTRSAMGAACLSHSPS</sequence>
<dbReference type="Proteomes" id="UP000594263">
    <property type="component" value="Unplaced"/>
</dbReference>
<dbReference type="Gramene" id="Kaladp0058s0571.1.v1.1">
    <property type="protein sequence ID" value="Kaladp0058s0571.1.v1.1"/>
    <property type="gene ID" value="Kaladp0058s0571.v1.1"/>
</dbReference>
<organism evidence="1 2">
    <name type="scientific">Kalanchoe fedtschenkoi</name>
    <name type="common">Lavender scallops</name>
    <name type="synonym">South American air plant</name>
    <dbReference type="NCBI Taxonomy" id="63787"/>
    <lineage>
        <taxon>Eukaryota</taxon>
        <taxon>Viridiplantae</taxon>
        <taxon>Streptophyta</taxon>
        <taxon>Embryophyta</taxon>
        <taxon>Tracheophyta</taxon>
        <taxon>Spermatophyta</taxon>
        <taxon>Magnoliopsida</taxon>
        <taxon>eudicotyledons</taxon>
        <taxon>Gunneridae</taxon>
        <taxon>Pentapetalae</taxon>
        <taxon>Saxifragales</taxon>
        <taxon>Crassulaceae</taxon>
        <taxon>Kalanchoe</taxon>
    </lineage>
</organism>
<protein>
    <submittedName>
        <fullName evidence="1">Uncharacterized protein</fullName>
    </submittedName>
</protein>
<dbReference type="EnsemblPlants" id="Kaladp0058s0571.1.v1.1">
    <property type="protein sequence ID" value="Kaladp0058s0571.1.v1.1"/>
    <property type="gene ID" value="Kaladp0058s0571.v1.1"/>
</dbReference>